<dbReference type="GO" id="GO:0030247">
    <property type="term" value="F:polysaccharide binding"/>
    <property type="evidence" value="ECO:0007669"/>
    <property type="project" value="InterPro"/>
</dbReference>
<feature type="chain" id="PRO_5032279818" description="Wall-associated receptor kinase galacturonan-binding domain-containing protein" evidence="3">
    <location>
        <begin position="35"/>
        <end position="282"/>
    </location>
</feature>
<name>A0A811RRK9_9POAL</name>
<evidence type="ECO:0000313" key="6">
    <source>
        <dbReference type="Proteomes" id="UP000604825"/>
    </source>
</evidence>
<dbReference type="Proteomes" id="UP000604825">
    <property type="component" value="Unassembled WGS sequence"/>
</dbReference>
<dbReference type="PANTHER" id="PTHR33491">
    <property type="entry name" value="OSJNBA0016N04.9 PROTEIN"/>
    <property type="match status" value="1"/>
</dbReference>
<accession>A0A811RRK9</accession>
<comment type="caution">
    <text evidence="5">The sequence shown here is derived from an EMBL/GenBank/DDBJ whole genome shotgun (WGS) entry which is preliminary data.</text>
</comment>
<dbReference type="Pfam" id="PF13947">
    <property type="entry name" value="GUB_WAK_bind"/>
    <property type="match status" value="1"/>
</dbReference>
<evidence type="ECO:0000256" key="2">
    <source>
        <dbReference type="ARBA" id="ARBA00022729"/>
    </source>
</evidence>
<dbReference type="OrthoDB" id="19903at2759"/>
<dbReference type="GO" id="GO:0016020">
    <property type="term" value="C:membrane"/>
    <property type="evidence" value="ECO:0007669"/>
    <property type="project" value="UniProtKB-SubCell"/>
</dbReference>
<evidence type="ECO:0000256" key="1">
    <source>
        <dbReference type="ARBA" id="ARBA00004167"/>
    </source>
</evidence>
<protein>
    <recommendedName>
        <fullName evidence="4">Wall-associated receptor kinase galacturonan-binding domain-containing protein</fullName>
    </recommendedName>
</protein>
<dbReference type="EMBL" id="CAJGYO010000016">
    <property type="protein sequence ID" value="CAD6272683.1"/>
    <property type="molecule type" value="Genomic_DNA"/>
</dbReference>
<keyword evidence="2 3" id="KW-0732">Signal</keyword>
<feature type="signal peptide" evidence="3">
    <location>
        <begin position="1"/>
        <end position="34"/>
    </location>
</feature>
<evidence type="ECO:0000313" key="5">
    <source>
        <dbReference type="EMBL" id="CAD6272683.1"/>
    </source>
</evidence>
<evidence type="ECO:0000259" key="4">
    <source>
        <dbReference type="Pfam" id="PF13947"/>
    </source>
</evidence>
<feature type="domain" description="Wall-associated receptor kinase galacturonan-binding" evidence="4">
    <location>
        <begin position="43"/>
        <end position="102"/>
    </location>
</feature>
<proteinExistence type="predicted"/>
<gene>
    <name evidence="5" type="ORF">NCGR_LOCUS55956</name>
</gene>
<sequence length="282" mass="30942">MALCFTPQNHMMRVVAIAVLHLLQLMAVTPVLHAATNIALPDCISKCGEVSVPYPFDIGAGCYREGFQLTCNETYNVPKLFVGNTRAEVLDISLHDGKLYINNGVVSVTGSNRYSMTWEIPLHNTIFTVSSVWNNFLVMGEHPAVATDGSCSGVGCCEASMPGAGSLYSNELASFQARNHMIMEEQPFNATVVLVEKQWRDKNDHSVLLQKAVSDGSAQSMQIKTAVKWSFSNLSCADAQSSSDYGCRSYNSYCHDHCTGESYGSFCRCSYGYEGNPYIVKF</sequence>
<reference evidence="5" key="1">
    <citation type="submission" date="2020-10" db="EMBL/GenBank/DDBJ databases">
        <authorList>
            <person name="Han B."/>
            <person name="Lu T."/>
            <person name="Zhao Q."/>
            <person name="Huang X."/>
            <person name="Zhao Y."/>
        </authorList>
    </citation>
    <scope>NUCLEOTIDE SEQUENCE</scope>
</reference>
<keyword evidence="6" id="KW-1185">Reference proteome</keyword>
<dbReference type="InterPro" id="IPR025287">
    <property type="entry name" value="WAK_GUB"/>
</dbReference>
<evidence type="ECO:0000256" key="3">
    <source>
        <dbReference type="SAM" id="SignalP"/>
    </source>
</evidence>
<dbReference type="AlphaFoldDB" id="A0A811RRK9"/>
<comment type="subcellular location">
    <subcellularLocation>
        <location evidence="1">Membrane</location>
        <topology evidence="1">Single-pass membrane protein</topology>
    </subcellularLocation>
</comment>
<organism evidence="5 6">
    <name type="scientific">Miscanthus lutarioriparius</name>
    <dbReference type="NCBI Taxonomy" id="422564"/>
    <lineage>
        <taxon>Eukaryota</taxon>
        <taxon>Viridiplantae</taxon>
        <taxon>Streptophyta</taxon>
        <taxon>Embryophyta</taxon>
        <taxon>Tracheophyta</taxon>
        <taxon>Spermatophyta</taxon>
        <taxon>Magnoliopsida</taxon>
        <taxon>Liliopsida</taxon>
        <taxon>Poales</taxon>
        <taxon>Poaceae</taxon>
        <taxon>PACMAD clade</taxon>
        <taxon>Panicoideae</taxon>
        <taxon>Andropogonodae</taxon>
        <taxon>Andropogoneae</taxon>
        <taxon>Saccharinae</taxon>
        <taxon>Miscanthus</taxon>
    </lineage>
</organism>